<dbReference type="EMBL" id="CP162551">
    <property type="protein sequence ID" value="XDI35678.1"/>
    <property type="molecule type" value="Genomic_DNA"/>
</dbReference>
<dbReference type="SUPFAM" id="SSF52540">
    <property type="entry name" value="P-loop containing nucleoside triphosphate hydrolases"/>
    <property type="match status" value="1"/>
</dbReference>
<dbReference type="PROSITE" id="PS50893">
    <property type="entry name" value="ABC_TRANSPORTER_2"/>
    <property type="match status" value="1"/>
</dbReference>
<evidence type="ECO:0000256" key="4">
    <source>
        <dbReference type="ARBA" id="ARBA00022840"/>
    </source>
</evidence>
<dbReference type="SMART" id="SM00382">
    <property type="entry name" value="AAA"/>
    <property type="match status" value="1"/>
</dbReference>
<dbReference type="PANTHER" id="PTHR46743">
    <property type="entry name" value="TEICHOIC ACIDS EXPORT ATP-BINDING PROTEIN TAGH"/>
    <property type="match status" value="1"/>
</dbReference>
<reference evidence="7" key="1">
    <citation type="submission" date="2024-07" db="EMBL/GenBank/DDBJ databases">
        <title>Identification and characteristics of an arsenic-resistant bacterial isolate, which belongs to a novel species.</title>
        <authorList>
            <person name="Juszczyk A."/>
            <person name="Kowalczyk A."/>
            <person name="Was K."/>
            <person name="Kosowicz W."/>
            <person name="Budzyn A."/>
            <person name="Latowski D."/>
        </authorList>
    </citation>
    <scope>NUCLEOTIDE SEQUENCE</scope>
    <source>
        <strain evidence="7">As8PL</strain>
    </source>
</reference>
<dbReference type="InterPro" id="IPR015860">
    <property type="entry name" value="ABC_transpr_TagH-like"/>
</dbReference>
<feature type="domain" description="ABC transporter" evidence="6">
    <location>
        <begin position="23"/>
        <end position="239"/>
    </location>
</feature>
<dbReference type="CDD" id="cd03220">
    <property type="entry name" value="ABC_KpsT_Wzt"/>
    <property type="match status" value="1"/>
</dbReference>
<keyword evidence="2" id="KW-0813">Transport</keyword>
<keyword evidence="4 7" id="KW-0067">ATP-binding</keyword>
<dbReference type="GO" id="GO:0016020">
    <property type="term" value="C:membrane"/>
    <property type="evidence" value="ECO:0007669"/>
    <property type="project" value="InterPro"/>
</dbReference>
<dbReference type="InterPro" id="IPR003439">
    <property type="entry name" value="ABC_transporter-like_ATP-bd"/>
</dbReference>
<dbReference type="InterPro" id="IPR003593">
    <property type="entry name" value="AAA+_ATPase"/>
</dbReference>
<evidence type="ECO:0000256" key="5">
    <source>
        <dbReference type="ARBA" id="ARBA00022967"/>
    </source>
</evidence>
<evidence type="ECO:0000256" key="3">
    <source>
        <dbReference type="ARBA" id="ARBA00022741"/>
    </source>
</evidence>
<dbReference type="GO" id="GO:0005524">
    <property type="term" value="F:ATP binding"/>
    <property type="evidence" value="ECO:0007669"/>
    <property type="project" value="UniProtKB-KW"/>
</dbReference>
<dbReference type="InterPro" id="IPR017871">
    <property type="entry name" value="ABC_transporter-like_CS"/>
</dbReference>
<dbReference type="Pfam" id="PF00005">
    <property type="entry name" value="ABC_tran"/>
    <property type="match status" value="1"/>
</dbReference>
<evidence type="ECO:0000256" key="1">
    <source>
        <dbReference type="ARBA" id="ARBA00005417"/>
    </source>
</evidence>
<organism evidence="7">
    <name type="scientific">Alkalihalophilus sp. As8PL</name>
    <dbReference type="NCBI Taxonomy" id="3237103"/>
    <lineage>
        <taxon>Bacteria</taxon>
        <taxon>Bacillati</taxon>
        <taxon>Bacillota</taxon>
        <taxon>Bacilli</taxon>
        <taxon>Bacillales</taxon>
        <taxon>Bacillaceae</taxon>
        <taxon>Alkalihalophilus</taxon>
    </lineage>
</organism>
<sequence>MNAIEVKNVNKLFKKPYDKTLKGRLISMMRKEKINEQYQALDDVTFSVEKGEGYAIIGKNGAGKSTLFKVISGVIYPDKGSVELNGTIMPLIELSAGLSRDLSGIENIKLNCAIYGLKKDKIEEILPKIVEFAELEDYIDVPIKFYSSGMKARLGFSIAVHIETDIILVDEVLAVGDKDFKEKCYNKMIELKKEGKTIVIVSHSLRPLKKICDRALVLKRGKVQAIGEINEMISMYEKM</sequence>
<keyword evidence="5" id="KW-1278">Translocase</keyword>
<dbReference type="Gene3D" id="3.40.50.300">
    <property type="entry name" value="P-loop containing nucleotide triphosphate hydrolases"/>
    <property type="match status" value="1"/>
</dbReference>
<evidence type="ECO:0000259" key="6">
    <source>
        <dbReference type="PROSITE" id="PS50893"/>
    </source>
</evidence>
<dbReference type="AlphaFoldDB" id="A0AB39BQ86"/>
<gene>
    <name evidence="7" type="ORF">AB3N04_13265</name>
</gene>
<keyword evidence="3" id="KW-0547">Nucleotide-binding</keyword>
<dbReference type="RefSeq" id="WP_368503222.1">
    <property type="nucleotide sequence ID" value="NZ_CP162551.1"/>
</dbReference>
<dbReference type="InterPro" id="IPR027417">
    <property type="entry name" value="P-loop_NTPase"/>
</dbReference>
<protein>
    <submittedName>
        <fullName evidence="7">ABC transporter ATP-binding protein</fullName>
    </submittedName>
</protein>
<accession>A0AB39BQ86</accession>
<proteinExistence type="inferred from homology"/>
<dbReference type="GO" id="GO:0016887">
    <property type="term" value="F:ATP hydrolysis activity"/>
    <property type="evidence" value="ECO:0007669"/>
    <property type="project" value="InterPro"/>
</dbReference>
<dbReference type="InterPro" id="IPR050683">
    <property type="entry name" value="Bact_Polysacc_Export_ATP-bd"/>
</dbReference>
<evidence type="ECO:0000313" key="7">
    <source>
        <dbReference type="EMBL" id="XDI35678.1"/>
    </source>
</evidence>
<dbReference type="PANTHER" id="PTHR46743:SF2">
    <property type="entry name" value="TEICHOIC ACIDS EXPORT ATP-BINDING PROTEIN TAGH"/>
    <property type="match status" value="1"/>
</dbReference>
<name>A0AB39BQ86_9BACI</name>
<comment type="similarity">
    <text evidence="1">Belongs to the ABC transporter superfamily.</text>
</comment>
<dbReference type="GO" id="GO:0140359">
    <property type="term" value="F:ABC-type transporter activity"/>
    <property type="evidence" value="ECO:0007669"/>
    <property type="project" value="InterPro"/>
</dbReference>
<dbReference type="PROSITE" id="PS00211">
    <property type="entry name" value="ABC_TRANSPORTER_1"/>
    <property type="match status" value="1"/>
</dbReference>
<evidence type="ECO:0000256" key="2">
    <source>
        <dbReference type="ARBA" id="ARBA00022448"/>
    </source>
</evidence>